<gene>
    <name evidence="1" type="ORF">BJY01DRAFT_253908</name>
</gene>
<organism evidence="1 2">
    <name type="scientific">Aspergillus pseudoustus</name>
    <dbReference type="NCBI Taxonomy" id="1810923"/>
    <lineage>
        <taxon>Eukaryota</taxon>
        <taxon>Fungi</taxon>
        <taxon>Dikarya</taxon>
        <taxon>Ascomycota</taxon>
        <taxon>Pezizomycotina</taxon>
        <taxon>Eurotiomycetes</taxon>
        <taxon>Eurotiomycetidae</taxon>
        <taxon>Eurotiales</taxon>
        <taxon>Aspergillaceae</taxon>
        <taxon>Aspergillus</taxon>
        <taxon>Aspergillus subgen. Nidulantes</taxon>
    </lineage>
</organism>
<dbReference type="EMBL" id="JBFXLU010000263">
    <property type="protein sequence ID" value="KAL2832296.1"/>
    <property type="molecule type" value="Genomic_DNA"/>
</dbReference>
<evidence type="ECO:0000313" key="1">
    <source>
        <dbReference type="EMBL" id="KAL2832296.1"/>
    </source>
</evidence>
<protein>
    <submittedName>
        <fullName evidence="1">Uncharacterized protein</fullName>
    </submittedName>
</protein>
<evidence type="ECO:0000313" key="2">
    <source>
        <dbReference type="Proteomes" id="UP001610446"/>
    </source>
</evidence>
<keyword evidence="2" id="KW-1185">Reference proteome</keyword>
<sequence length="252" mass="27807">MSAFLLTDRPLASGTRKDCDLHADGGEFQFDIRGTSFTSTCGLIAPFLVNLLIPSITPTPTNLAYENPTLAMSNPADFPPGLFTLTVNGTDSCCPGIYTKWTYDGAQHTFHFLWSFWLTVNRNPEITGLVETLVIGNWGFNEYETLGHEFDDNLKTSDLDLVRAKIRTVGLQEETILEDLAHGGCQPIMALLLTCLPNATAIDAHVPRSDPVWGSVLRRILAQRQRASATDRTTSDRAPIPFRHLTSVRSVV</sequence>
<reference evidence="1 2" key="1">
    <citation type="submission" date="2024-07" db="EMBL/GenBank/DDBJ databases">
        <title>Section-level genome sequencing and comparative genomics of Aspergillus sections Usti and Cavernicolus.</title>
        <authorList>
            <consortium name="Lawrence Berkeley National Laboratory"/>
            <person name="Nybo J.L."/>
            <person name="Vesth T.C."/>
            <person name="Theobald S."/>
            <person name="Frisvad J.C."/>
            <person name="Larsen T.O."/>
            <person name="Kjaerboelling I."/>
            <person name="Rothschild-Mancinelli K."/>
            <person name="Lyhne E.K."/>
            <person name="Kogle M.E."/>
            <person name="Barry K."/>
            <person name="Clum A."/>
            <person name="Na H."/>
            <person name="Ledsgaard L."/>
            <person name="Lin J."/>
            <person name="Lipzen A."/>
            <person name="Kuo A."/>
            <person name="Riley R."/>
            <person name="Mondo S."/>
            <person name="Labutti K."/>
            <person name="Haridas S."/>
            <person name="Pangalinan J."/>
            <person name="Salamov A.A."/>
            <person name="Simmons B.A."/>
            <person name="Magnuson J.K."/>
            <person name="Chen J."/>
            <person name="Drula E."/>
            <person name="Henrissat B."/>
            <person name="Wiebenga A."/>
            <person name="Lubbers R.J."/>
            <person name="Gomes A.C."/>
            <person name="Makela M.R."/>
            <person name="Stajich J."/>
            <person name="Grigoriev I.V."/>
            <person name="Mortensen U.H."/>
            <person name="De Vries R.P."/>
            <person name="Baker S.E."/>
            <person name="Andersen M.R."/>
        </authorList>
    </citation>
    <scope>NUCLEOTIDE SEQUENCE [LARGE SCALE GENOMIC DNA]</scope>
    <source>
        <strain evidence="1 2">CBS 123904</strain>
    </source>
</reference>
<comment type="caution">
    <text evidence="1">The sequence shown here is derived from an EMBL/GenBank/DDBJ whole genome shotgun (WGS) entry which is preliminary data.</text>
</comment>
<name>A0ABR4IWZ4_9EURO</name>
<dbReference type="Proteomes" id="UP001610446">
    <property type="component" value="Unassembled WGS sequence"/>
</dbReference>
<accession>A0ABR4IWZ4</accession>
<proteinExistence type="predicted"/>